<protein>
    <submittedName>
        <fullName evidence="1">MepB family protein</fullName>
    </submittedName>
</protein>
<evidence type="ECO:0000313" key="2">
    <source>
        <dbReference type="Proteomes" id="UP000248745"/>
    </source>
</evidence>
<reference evidence="1 2" key="1">
    <citation type="submission" date="2018-06" db="EMBL/GenBank/DDBJ databases">
        <title>Mucibacter soli gen. nov., sp. nov., a new member of the family Chitinophagaceae producing mucin.</title>
        <authorList>
            <person name="Kim M.-K."/>
            <person name="Park S."/>
            <person name="Kim T.-S."/>
            <person name="Joung Y."/>
            <person name="Han J.-H."/>
            <person name="Kim S.B."/>
        </authorList>
    </citation>
    <scope>NUCLEOTIDE SEQUENCE [LARGE SCALE GENOMIC DNA]</scope>
    <source>
        <strain evidence="1 2">R1-15</strain>
    </source>
</reference>
<dbReference type="InterPro" id="IPR011235">
    <property type="entry name" value="MepB-like"/>
</dbReference>
<dbReference type="AlphaFoldDB" id="A0A2W2C2K9"/>
<gene>
    <name evidence="1" type="ORF">DN068_04425</name>
</gene>
<dbReference type="InterPro" id="IPR038231">
    <property type="entry name" value="MepB-like_sf"/>
</dbReference>
<dbReference type="Pfam" id="PF08877">
    <property type="entry name" value="MepB-like"/>
    <property type="match status" value="1"/>
</dbReference>
<comment type="caution">
    <text evidence="1">The sequence shown here is derived from an EMBL/GenBank/DDBJ whole genome shotgun (WGS) entry which is preliminary data.</text>
</comment>
<dbReference type="Gene3D" id="3.40.1350.140">
    <property type="entry name" value="MepB-like"/>
    <property type="match status" value="1"/>
</dbReference>
<dbReference type="PIRSF" id="PIRSF032285">
    <property type="entry name" value="UCP032285"/>
    <property type="match status" value="1"/>
</dbReference>
<name>A0A2W2C2K9_9BACT</name>
<dbReference type="Proteomes" id="UP000248745">
    <property type="component" value="Unassembled WGS sequence"/>
</dbReference>
<dbReference type="OrthoDB" id="4954833at2"/>
<keyword evidence="2" id="KW-1185">Reference proteome</keyword>
<evidence type="ECO:0000313" key="1">
    <source>
        <dbReference type="EMBL" id="PZF74333.1"/>
    </source>
</evidence>
<dbReference type="EMBL" id="QKTW01000006">
    <property type="protein sequence ID" value="PZF74333.1"/>
    <property type="molecule type" value="Genomic_DNA"/>
</dbReference>
<organism evidence="1 2">
    <name type="scientific">Taibaiella soli</name>
    <dbReference type="NCBI Taxonomy" id="1649169"/>
    <lineage>
        <taxon>Bacteria</taxon>
        <taxon>Pseudomonadati</taxon>
        <taxon>Bacteroidota</taxon>
        <taxon>Chitinophagia</taxon>
        <taxon>Chitinophagales</taxon>
        <taxon>Chitinophagaceae</taxon>
        <taxon>Taibaiella</taxon>
    </lineage>
</organism>
<proteinExistence type="predicted"/>
<accession>A0A2W2C2K9</accession>
<sequence>MHSIISCPELELINNHLFQPCRFYISNVETDPESIEYSGYNFTLNDQNIKFRVAKITPTKTGQFVTIWKRNEKGVAEPFHITDNFSSLIVATRTDKNFGLFIFPKEVLREQKILSDDNSAGKRGIRVYPPWDITTNKQAQKAQRWQTEYFIDLSGNDSTDFEKVAELLG</sequence>